<feature type="compositionally biased region" description="Pro residues" evidence="1">
    <location>
        <begin position="21"/>
        <end position="32"/>
    </location>
</feature>
<dbReference type="EMBL" id="CADCUT010000182">
    <property type="protein sequence ID" value="CAA9428589.1"/>
    <property type="molecule type" value="Genomic_DNA"/>
</dbReference>
<name>A0A6J4Q2M2_9ACTN</name>
<protein>
    <submittedName>
        <fullName evidence="2">Uncharacterized protein</fullName>
    </submittedName>
</protein>
<feature type="non-terminal residue" evidence="2">
    <location>
        <position position="43"/>
    </location>
</feature>
<reference evidence="2" key="1">
    <citation type="submission" date="2020-02" db="EMBL/GenBank/DDBJ databases">
        <authorList>
            <person name="Meier V. D."/>
        </authorList>
    </citation>
    <scope>NUCLEOTIDE SEQUENCE</scope>
    <source>
        <strain evidence="2">AVDCRST_MAG03</strain>
    </source>
</reference>
<feature type="non-terminal residue" evidence="2">
    <location>
        <position position="1"/>
    </location>
</feature>
<sequence length="43" mass="4529">AASPCCPLILRAEGAGEAAPPRNPRPNPPLRHPSPRTCSEEIV</sequence>
<evidence type="ECO:0000313" key="2">
    <source>
        <dbReference type="EMBL" id="CAA9428589.1"/>
    </source>
</evidence>
<evidence type="ECO:0000256" key="1">
    <source>
        <dbReference type="SAM" id="MobiDB-lite"/>
    </source>
</evidence>
<organism evidence="2">
    <name type="scientific">uncultured Rubrobacteraceae bacterium</name>
    <dbReference type="NCBI Taxonomy" id="349277"/>
    <lineage>
        <taxon>Bacteria</taxon>
        <taxon>Bacillati</taxon>
        <taxon>Actinomycetota</taxon>
        <taxon>Rubrobacteria</taxon>
        <taxon>Rubrobacterales</taxon>
        <taxon>Rubrobacteraceae</taxon>
        <taxon>environmental samples</taxon>
    </lineage>
</organism>
<dbReference type="AlphaFoldDB" id="A0A6J4Q2M2"/>
<accession>A0A6J4Q2M2</accession>
<feature type="region of interest" description="Disordered" evidence="1">
    <location>
        <begin position="12"/>
        <end position="43"/>
    </location>
</feature>
<proteinExistence type="predicted"/>
<gene>
    <name evidence="2" type="ORF">AVDCRST_MAG03-3069</name>
</gene>